<evidence type="ECO:0000313" key="4">
    <source>
        <dbReference type="Proteomes" id="UP001058974"/>
    </source>
</evidence>
<feature type="region of interest" description="Disordered" evidence="1">
    <location>
        <begin position="90"/>
        <end position="123"/>
    </location>
</feature>
<dbReference type="Proteomes" id="UP001058974">
    <property type="component" value="Chromosome 1"/>
</dbReference>
<dbReference type="AlphaFoldDB" id="A0A9D4YQ59"/>
<evidence type="ECO:0000256" key="1">
    <source>
        <dbReference type="SAM" id="MobiDB-lite"/>
    </source>
</evidence>
<feature type="transmembrane region" description="Helical" evidence="2">
    <location>
        <begin position="47"/>
        <end position="71"/>
    </location>
</feature>
<keyword evidence="2" id="KW-1133">Transmembrane helix</keyword>
<sequence>LHFPAKEKNLSFLTFPYITIYYIVNVKKHQVKKERFSSKTMKDTSKVIIGATLVMVVTLAFVIALILVLLAELYCSLLLHRHKLKNKNTQTLTNTKTTLTNVSSPSQSHSPQNSPPPPENFTNIYSQGVLQPPRNFLFPCMENISKEQQNKLHQVINIQTHESLISSTTLSMSPFLSRLPPQPKNTTHQSNVGEVSSCLEEKKELVYISNPIYENEEEKESGVKVDTPFETPNTSPSHLEKSDSSCDDDDGGGDVVVASEVEVYTPPLTPMKKLDAEACSVSLRDVRSLGTNGSDSLISRSVNGLSSSSSDSPSTSSW</sequence>
<dbReference type="EMBL" id="JAMSHJ010000001">
    <property type="protein sequence ID" value="KAI5441871.1"/>
    <property type="molecule type" value="Genomic_DNA"/>
</dbReference>
<evidence type="ECO:0000256" key="2">
    <source>
        <dbReference type="SAM" id="Phobius"/>
    </source>
</evidence>
<keyword evidence="2" id="KW-0472">Membrane</keyword>
<proteinExistence type="predicted"/>
<feature type="compositionally biased region" description="Low complexity" evidence="1">
    <location>
        <begin position="90"/>
        <end position="112"/>
    </location>
</feature>
<protein>
    <submittedName>
        <fullName evidence="3">Uncharacterized protein</fullName>
    </submittedName>
</protein>
<keyword evidence="4" id="KW-1185">Reference proteome</keyword>
<feature type="transmembrane region" description="Helical" evidence="2">
    <location>
        <begin position="12"/>
        <end position="27"/>
    </location>
</feature>
<feature type="region of interest" description="Disordered" evidence="1">
    <location>
        <begin position="287"/>
        <end position="318"/>
    </location>
</feature>
<comment type="caution">
    <text evidence="3">The sequence shown here is derived from an EMBL/GenBank/DDBJ whole genome shotgun (WGS) entry which is preliminary data.</text>
</comment>
<gene>
    <name evidence="3" type="ORF">KIW84_011071</name>
</gene>
<reference evidence="3 4" key="1">
    <citation type="journal article" date="2022" name="Nat. Genet.">
        <title>Improved pea reference genome and pan-genome highlight genomic features and evolutionary characteristics.</title>
        <authorList>
            <person name="Yang T."/>
            <person name="Liu R."/>
            <person name="Luo Y."/>
            <person name="Hu S."/>
            <person name="Wang D."/>
            <person name="Wang C."/>
            <person name="Pandey M.K."/>
            <person name="Ge S."/>
            <person name="Xu Q."/>
            <person name="Li N."/>
            <person name="Li G."/>
            <person name="Huang Y."/>
            <person name="Saxena R.K."/>
            <person name="Ji Y."/>
            <person name="Li M."/>
            <person name="Yan X."/>
            <person name="He Y."/>
            <person name="Liu Y."/>
            <person name="Wang X."/>
            <person name="Xiang C."/>
            <person name="Varshney R.K."/>
            <person name="Ding H."/>
            <person name="Gao S."/>
            <person name="Zong X."/>
        </authorList>
    </citation>
    <scope>NUCLEOTIDE SEQUENCE [LARGE SCALE GENOMIC DNA]</scope>
    <source>
        <strain evidence="3 4">cv. Zhongwan 6</strain>
    </source>
</reference>
<evidence type="ECO:0000313" key="3">
    <source>
        <dbReference type="EMBL" id="KAI5441871.1"/>
    </source>
</evidence>
<keyword evidence="2" id="KW-0812">Transmembrane</keyword>
<accession>A0A9D4YQ59</accession>
<feature type="non-terminal residue" evidence="3">
    <location>
        <position position="1"/>
    </location>
</feature>
<dbReference type="Gramene" id="Psat01G0107100-T1">
    <property type="protein sequence ID" value="KAI5441871.1"/>
    <property type="gene ID" value="KIW84_011071"/>
</dbReference>
<organism evidence="3 4">
    <name type="scientific">Pisum sativum</name>
    <name type="common">Garden pea</name>
    <name type="synonym">Lathyrus oleraceus</name>
    <dbReference type="NCBI Taxonomy" id="3888"/>
    <lineage>
        <taxon>Eukaryota</taxon>
        <taxon>Viridiplantae</taxon>
        <taxon>Streptophyta</taxon>
        <taxon>Embryophyta</taxon>
        <taxon>Tracheophyta</taxon>
        <taxon>Spermatophyta</taxon>
        <taxon>Magnoliopsida</taxon>
        <taxon>eudicotyledons</taxon>
        <taxon>Gunneridae</taxon>
        <taxon>Pentapetalae</taxon>
        <taxon>rosids</taxon>
        <taxon>fabids</taxon>
        <taxon>Fabales</taxon>
        <taxon>Fabaceae</taxon>
        <taxon>Papilionoideae</taxon>
        <taxon>50 kb inversion clade</taxon>
        <taxon>NPAAA clade</taxon>
        <taxon>Hologalegina</taxon>
        <taxon>IRL clade</taxon>
        <taxon>Fabeae</taxon>
        <taxon>Lathyrus</taxon>
    </lineage>
</organism>
<feature type="region of interest" description="Disordered" evidence="1">
    <location>
        <begin position="216"/>
        <end position="254"/>
    </location>
</feature>
<feature type="compositionally biased region" description="Low complexity" evidence="1">
    <location>
        <begin position="296"/>
        <end position="318"/>
    </location>
</feature>
<name>A0A9D4YQ59_PEA</name>